<dbReference type="GO" id="GO:0005524">
    <property type="term" value="F:ATP binding"/>
    <property type="evidence" value="ECO:0007669"/>
    <property type="project" value="UniProtKB-KW"/>
</dbReference>
<evidence type="ECO:0000256" key="2">
    <source>
        <dbReference type="ARBA" id="ARBA00022741"/>
    </source>
</evidence>
<dbReference type="PROSITE" id="PS50893">
    <property type="entry name" value="ABC_TRANSPORTER_2"/>
    <property type="match status" value="2"/>
</dbReference>
<dbReference type="OrthoDB" id="9808609at2"/>
<dbReference type="InterPro" id="IPR050611">
    <property type="entry name" value="ABCF"/>
</dbReference>
<dbReference type="Pfam" id="PF12848">
    <property type="entry name" value="ABC_tran_Xtn"/>
    <property type="match status" value="1"/>
</dbReference>
<evidence type="ECO:0000256" key="1">
    <source>
        <dbReference type="ARBA" id="ARBA00022737"/>
    </source>
</evidence>
<evidence type="ECO:0000256" key="7">
    <source>
        <dbReference type="SAM" id="MobiDB-lite"/>
    </source>
</evidence>
<sequence>MIQADGLSLIRGGHHLLRDAQFTIFPGHRVGLVGANGAGKSSLFALLRGELKEDAGNLKIPPRWRMASVAQETPALDTPALAYVMQGDVEYTQVQRDLDAAERANDGEAIARCHGQLDAIGGYHIHARAAQLLIGLGFTQAQLEQPVRSFSGGWRMRLNLAQALISRADLLLLDEPTNHLDLDAIVWLEQWLKRFEGTSIVISHDREFLDGVVNQIIHIEHFQTQQYSGDYTSFQRQRSERRSQQQQQFDKEQAQRAHLQKFVDRFRAKASKAKQAQSRLKALEKLTSTAPLGDDEPYDLAFPEPGKLPNPLLQLDKIQAGYGDTTILERVQLNLVPGSRIGLLGRNGAGKSTLMKLLAGELSPQTGERAANAGLVIGYFAQHQLETLVLSDHAIAHLQRIDPRASEQSLRNFLGRFGFSGDRAYEAVAPFSGGEKARLVLALLIYQRPNLLLLDEPTNHLDLDMREALVMALQEFSGAMVIVSHDRHFLRATVDDYYLVANRAVEPFPGDLDAYSIWLNDQLKQLTENSEASANSTETPNHEGSAHNRKAQRQAAAQQRQALKPLRDKFKKTEQALEQLTTALQSVEAALADPAIYQKEQKDALTDLLKQQGELKARLEDIEATWLELSEQLEDMQ</sequence>
<organism evidence="9 10">
    <name type="scientific">Aliidiomarina sanyensis</name>
    <dbReference type="NCBI Taxonomy" id="1249555"/>
    <lineage>
        <taxon>Bacteria</taxon>
        <taxon>Pseudomonadati</taxon>
        <taxon>Pseudomonadota</taxon>
        <taxon>Gammaproteobacteria</taxon>
        <taxon>Alteromonadales</taxon>
        <taxon>Idiomarinaceae</taxon>
        <taxon>Aliidiomarina</taxon>
    </lineage>
</organism>
<comment type="caution">
    <text evidence="9">The sequence shown here is derived from an EMBL/GenBank/DDBJ whole genome shotgun (WGS) entry which is preliminary data.</text>
</comment>
<dbReference type="GO" id="GO:0016887">
    <property type="term" value="F:ATP hydrolysis activity"/>
    <property type="evidence" value="ECO:0007669"/>
    <property type="project" value="InterPro"/>
</dbReference>
<dbReference type="InterPro" id="IPR027417">
    <property type="entry name" value="P-loop_NTPase"/>
</dbReference>
<name>A0A432WPB2_9GAMM</name>
<dbReference type="Pfam" id="PF16326">
    <property type="entry name" value="ABC_tran_CTD"/>
    <property type="match status" value="1"/>
</dbReference>
<keyword evidence="2" id="KW-0547">Nucleotide-binding</keyword>
<comment type="similarity">
    <text evidence="4">Belongs to the ABC transporter superfamily. ABCF family. YheS subfamily.</text>
</comment>
<proteinExistence type="inferred from homology"/>
<evidence type="ECO:0000259" key="8">
    <source>
        <dbReference type="PROSITE" id="PS50893"/>
    </source>
</evidence>
<feature type="compositionally biased region" description="Low complexity" evidence="7">
    <location>
        <begin position="553"/>
        <end position="562"/>
    </location>
</feature>
<dbReference type="SMART" id="SM00382">
    <property type="entry name" value="AAA"/>
    <property type="match status" value="2"/>
</dbReference>
<dbReference type="PANTHER" id="PTHR19211:SF14">
    <property type="entry name" value="ATP-BINDING CASSETTE SUB-FAMILY F MEMBER 1"/>
    <property type="match status" value="1"/>
</dbReference>
<dbReference type="InterPro" id="IPR037118">
    <property type="entry name" value="Val-tRNA_synth_C_sf"/>
</dbReference>
<dbReference type="EMBL" id="PIPM01000002">
    <property type="protein sequence ID" value="RUO35624.1"/>
    <property type="molecule type" value="Genomic_DNA"/>
</dbReference>
<dbReference type="RefSeq" id="WP_126776003.1">
    <property type="nucleotide sequence ID" value="NZ_PIPM01000002.1"/>
</dbReference>
<dbReference type="InterPro" id="IPR003439">
    <property type="entry name" value="ABC_transporter-like_ATP-bd"/>
</dbReference>
<evidence type="ECO:0000256" key="3">
    <source>
        <dbReference type="ARBA" id="ARBA00022840"/>
    </source>
</evidence>
<keyword evidence="6" id="KW-0175">Coiled coil</keyword>
<dbReference type="SUPFAM" id="SSF52540">
    <property type="entry name" value="P-loop containing nucleoside triphosphate hydrolases"/>
    <property type="match status" value="2"/>
</dbReference>
<dbReference type="PANTHER" id="PTHR19211">
    <property type="entry name" value="ATP-BINDING TRANSPORT PROTEIN-RELATED"/>
    <property type="match status" value="1"/>
</dbReference>
<feature type="domain" description="ABC transporter" evidence="8">
    <location>
        <begin position="313"/>
        <end position="527"/>
    </location>
</feature>
<dbReference type="GO" id="GO:0003677">
    <property type="term" value="F:DNA binding"/>
    <property type="evidence" value="ECO:0007669"/>
    <property type="project" value="InterPro"/>
</dbReference>
<dbReference type="Gene3D" id="1.10.287.380">
    <property type="entry name" value="Valyl-tRNA synthetase, C-terminal domain"/>
    <property type="match status" value="1"/>
</dbReference>
<keyword evidence="1" id="KW-0677">Repeat</keyword>
<accession>A0A432WPB2</accession>
<keyword evidence="3 9" id="KW-0067">ATP-binding</keyword>
<keyword evidence="10" id="KW-1185">Reference proteome</keyword>
<feature type="domain" description="ABC transporter" evidence="8">
    <location>
        <begin position="2"/>
        <end position="246"/>
    </location>
</feature>
<evidence type="ECO:0000313" key="10">
    <source>
        <dbReference type="Proteomes" id="UP000288405"/>
    </source>
</evidence>
<dbReference type="InterPro" id="IPR032524">
    <property type="entry name" value="ABC_tran_C"/>
</dbReference>
<dbReference type="InterPro" id="IPR032781">
    <property type="entry name" value="ABC_tran_Xtn"/>
</dbReference>
<dbReference type="Proteomes" id="UP000288405">
    <property type="component" value="Unassembled WGS sequence"/>
</dbReference>
<dbReference type="Gene3D" id="3.40.50.300">
    <property type="entry name" value="P-loop containing nucleotide triphosphate hydrolases"/>
    <property type="match status" value="2"/>
</dbReference>
<evidence type="ECO:0000256" key="4">
    <source>
        <dbReference type="ARBA" id="ARBA00061571"/>
    </source>
</evidence>
<dbReference type="FunFam" id="3.40.50.300:FF:000011">
    <property type="entry name" value="Putative ABC transporter ATP-binding component"/>
    <property type="match status" value="1"/>
</dbReference>
<dbReference type="Pfam" id="PF00005">
    <property type="entry name" value="ABC_tran"/>
    <property type="match status" value="2"/>
</dbReference>
<dbReference type="InterPro" id="IPR017871">
    <property type="entry name" value="ABC_transporter-like_CS"/>
</dbReference>
<gene>
    <name evidence="9" type="ORF">CWE11_02350</name>
</gene>
<dbReference type="InterPro" id="IPR003593">
    <property type="entry name" value="AAA+_ATPase"/>
</dbReference>
<dbReference type="AlphaFoldDB" id="A0A432WPB2"/>
<feature type="coiled-coil region" evidence="6">
    <location>
        <begin position="570"/>
        <end position="625"/>
    </location>
</feature>
<evidence type="ECO:0000256" key="6">
    <source>
        <dbReference type="SAM" id="Coils"/>
    </source>
</evidence>
<protein>
    <recommendedName>
        <fullName evidence="5">Probable ATP-binding protein YheS</fullName>
    </recommendedName>
</protein>
<dbReference type="CDD" id="cd03221">
    <property type="entry name" value="ABCF_EF-3"/>
    <property type="match status" value="2"/>
</dbReference>
<evidence type="ECO:0000256" key="5">
    <source>
        <dbReference type="ARBA" id="ARBA00069073"/>
    </source>
</evidence>
<dbReference type="PROSITE" id="PS00211">
    <property type="entry name" value="ABC_TRANSPORTER_1"/>
    <property type="match status" value="2"/>
</dbReference>
<feature type="compositionally biased region" description="Polar residues" evidence="7">
    <location>
        <begin position="528"/>
        <end position="539"/>
    </location>
</feature>
<evidence type="ECO:0000313" key="9">
    <source>
        <dbReference type="EMBL" id="RUO35624.1"/>
    </source>
</evidence>
<dbReference type="FunFam" id="3.40.50.300:FF:002053">
    <property type="entry name" value="ABC transporter ATP-binding protein"/>
    <property type="match status" value="1"/>
</dbReference>
<feature type="region of interest" description="Disordered" evidence="7">
    <location>
        <begin position="528"/>
        <end position="562"/>
    </location>
</feature>
<reference evidence="9 10" key="1">
    <citation type="journal article" date="2011" name="Front. Microbiol.">
        <title>Genomic signatures of strain selection and enhancement in Bacillus atrophaeus var. globigii, a historical biowarfare simulant.</title>
        <authorList>
            <person name="Gibbons H.S."/>
            <person name="Broomall S.M."/>
            <person name="McNew L.A."/>
            <person name="Daligault H."/>
            <person name="Chapman C."/>
            <person name="Bruce D."/>
            <person name="Karavis M."/>
            <person name="Krepps M."/>
            <person name="McGregor P.A."/>
            <person name="Hong C."/>
            <person name="Park K.H."/>
            <person name="Akmal A."/>
            <person name="Feldman A."/>
            <person name="Lin J.S."/>
            <person name="Chang W.E."/>
            <person name="Higgs B.W."/>
            <person name="Demirev P."/>
            <person name="Lindquist J."/>
            <person name="Liem A."/>
            <person name="Fochler E."/>
            <person name="Read T.D."/>
            <person name="Tapia R."/>
            <person name="Johnson S."/>
            <person name="Bishop-Lilly K.A."/>
            <person name="Detter C."/>
            <person name="Han C."/>
            <person name="Sozhamannan S."/>
            <person name="Rosenzweig C.N."/>
            <person name="Skowronski E.W."/>
        </authorList>
    </citation>
    <scope>NUCLEOTIDE SEQUENCE [LARGE SCALE GENOMIC DNA]</scope>
    <source>
        <strain evidence="9 10">GYP-17</strain>
    </source>
</reference>